<gene>
    <name evidence="1" type="ORF">TrCOL_g13720</name>
</gene>
<accession>A0A9W7LG21</accession>
<evidence type="ECO:0000313" key="2">
    <source>
        <dbReference type="Proteomes" id="UP001165065"/>
    </source>
</evidence>
<keyword evidence="2" id="KW-1185">Reference proteome</keyword>
<name>A0A9W7LG21_9STRA</name>
<protein>
    <submittedName>
        <fullName evidence="1">Uncharacterized protein</fullName>
    </submittedName>
</protein>
<organism evidence="1 2">
    <name type="scientific">Triparma columacea</name>
    <dbReference type="NCBI Taxonomy" id="722753"/>
    <lineage>
        <taxon>Eukaryota</taxon>
        <taxon>Sar</taxon>
        <taxon>Stramenopiles</taxon>
        <taxon>Ochrophyta</taxon>
        <taxon>Bolidophyceae</taxon>
        <taxon>Parmales</taxon>
        <taxon>Triparmaceae</taxon>
        <taxon>Triparma</taxon>
    </lineage>
</organism>
<reference evidence="2" key="1">
    <citation type="journal article" date="2023" name="Commun. Biol.">
        <title>Genome analysis of Parmales, the sister group of diatoms, reveals the evolutionary specialization of diatoms from phago-mixotrophs to photoautotrophs.</title>
        <authorList>
            <person name="Ban H."/>
            <person name="Sato S."/>
            <person name="Yoshikawa S."/>
            <person name="Yamada K."/>
            <person name="Nakamura Y."/>
            <person name="Ichinomiya M."/>
            <person name="Sato N."/>
            <person name="Blanc-Mathieu R."/>
            <person name="Endo H."/>
            <person name="Kuwata A."/>
            <person name="Ogata H."/>
        </authorList>
    </citation>
    <scope>NUCLEOTIDE SEQUENCE [LARGE SCALE GENOMIC DNA]</scope>
</reference>
<comment type="caution">
    <text evidence="1">The sequence shown here is derived from an EMBL/GenBank/DDBJ whole genome shotgun (WGS) entry which is preliminary data.</text>
</comment>
<dbReference type="AlphaFoldDB" id="A0A9W7LG21"/>
<dbReference type="Proteomes" id="UP001165065">
    <property type="component" value="Unassembled WGS sequence"/>
</dbReference>
<sequence length="91" mass="10278">MLTRYKIMAKLAENGLSCPVYKIPFDMTLGNHDKNLDNSMTIDKFIAARSYVAGNWDVISFRANKHKSDSSLEEIKELYAYMQGKAAANVI</sequence>
<evidence type="ECO:0000313" key="1">
    <source>
        <dbReference type="EMBL" id="GMI49119.1"/>
    </source>
</evidence>
<dbReference type="EMBL" id="BRYA01000466">
    <property type="protein sequence ID" value="GMI49119.1"/>
    <property type="molecule type" value="Genomic_DNA"/>
</dbReference>
<proteinExistence type="predicted"/>